<evidence type="ECO:0000313" key="1">
    <source>
        <dbReference type="EMBL" id="PXF61073.1"/>
    </source>
</evidence>
<sequence length="206" mass="22801">MTQEINLKELEKKAFRSYHEDGIWDIFLGLIMMAMAVNAFLSKIGVPELQTMIAFIGLELVAVIFLIAGKKRITVPRIGHVKFGKTRRAKLTKVKIVLALSVIFGLVALALGIIMQGDSSGVLLPLAWMVNALIVFSVMAYFMDFPRLYIIGILYAMVLPIDVALHEFGIAYIIFGIAATIILVMGLVILSRFLRDHPLPAEGVEL</sequence>
<dbReference type="EMBL" id="PQXF01000008">
    <property type="protein sequence ID" value="PXF61073.1"/>
    <property type="molecule type" value="Genomic_DNA"/>
</dbReference>
<protein>
    <submittedName>
        <fullName evidence="1">Uncharacterized protein</fullName>
    </submittedName>
</protein>
<name>A0AC61L3X5_9EURY</name>
<gene>
    <name evidence="1" type="ORF">C4B59_05800</name>
</gene>
<evidence type="ECO:0000313" key="2">
    <source>
        <dbReference type="Proteomes" id="UP000248329"/>
    </source>
</evidence>
<organism evidence="1 2">
    <name type="scientific">Candidatus Methanogaster sp</name>
    <dbReference type="NCBI Taxonomy" id="3386292"/>
    <lineage>
        <taxon>Archaea</taxon>
        <taxon>Methanobacteriati</taxon>
        <taxon>Methanobacteriota</taxon>
        <taxon>Stenosarchaea group</taxon>
        <taxon>Methanomicrobia</taxon>
        <taxon>Methanosarcinales</taxon>
        <taxon>ANME-2 cluster</taxon>
        <taxon>Candidatus Methanogasteraceae</taxon>
        <taxon>Candidatus Methanogaster</taxon>
    </lineage>
</organism>
<proteinExistence type="predicted"/>
<accession>A0AC61L3X5</accession>
<comment type="caution">
    <text evidence="1">The sequence shown here is derived from an EMBL/GenBank/DDBJ whole genome shotgun (WGS) entry which is preliminary data.</text>
</comment>
<reference evidence="1" key="1">
    <citation type="submission" date="2018-01" db="EMBL/GenBank/DDBJ databases">
        <authorList>
            <person name="Krukenberg V."/>
        </authorList>
    </citation>
    <scope>NUCLEOTIDE SEQUENCE</scope>
    <source>
        <strain evidence="1">E20ANME2</strain>
    </source>
</reference>
<dbReference type="Proteomes" id="UP000248329">
    <property type="component" value="Unassembled WGS sequence"/>
</dbReference>